<dbReference type="PANTHER" id="PTHR35564:SF4">
    <property type="entry name" value="CYTOPLASMIC PROTEIN"/>
    <property type="match status" value="1"/>
</dbReference>
<dbReference type="NCBIfam" id="TIGR03347">
    <property type="entry name" value="VI_chp_1"/>
    <property type="match status" value="1"/>
</dbReference>
<dbReference type="KEGG" id="ifl:C1H71_16195"/>
<dbReference type="Pfam" id="PF06996">
    <property type="entry name" value="T6SS_TssG"/>
    <property type="match status" value="1"/>
</dbReference>
<dbReference type="Proteomes" id="UP000515917">
    <property type="component" value="Chromosome"/>
</dbReference>
<keyword evidence="2" id="KW-1185">Reference proteome</keyword>
<dbReference type="InterPro" id="IPR010732">
    <property type="entry name" value="T6SS_TssG-like"/>
</dbReference>
<proteinExistence type="predicted"/>
<accession>A0A7G3GCZ6</accession>
<name>A0A7G3GCZ6_9NEIS</name>
<evidence type="ECO:0000313" key="1">
    <source>
        <dbReference type="EMBL" id="QBC44922.1"/>
    </source>
</evidence>
<gene>
    <name evidence="1" type="ORF">C1H71_16195</name>
</gene>
<organism evidence="1 2">
    <name type="scientific">Iodobacter fluviatilis</name>
    <dbReference type="NCBI Taxonomy" id="537"/>
    <lineage>
        <taxon>Bacteria</taxon>
        <taxon>Pseudomonadati</taxon>
        <taxon>Pseudomonadota</taxon>
        <taxon>Betaproteobacteria</taxon>
        <taxon>Neisseriales</taxon>
        <taxon>Chitinibacteraceae</taxon>
        <taxon>Iodobacter</taxon>
    </lineage>
</organism>
<protein>
    <submittedName>
        <fullName evidence="1">Type VI secretion system baseplate subunit TssG</fullName>
    </submittedName>
</protein>
<dbReference type="EMBL" id="CP025781">
    <property type="protein sequence ID" value="QBC44922.1"/>
    <property type="molecule type" value="Genomic_DNA"/>
</dbReference>
<evidence type="ECO:0000313" key="2">
    <source>
        <dbReference type="Proteomes" id="UP000515917"/>
    </source>
</evidence>
<dbReference type="PANTHER" id="PTHR35564">
    <property type="match status" value="1"/>
</dbReference>
<reference evidence="1 2" key="1">
    <citation type="submission" date="2018-01" db="EMBL/GenBank/DDBJ databases">
        <title>Genome sequence of Iodobacter sp. strain PCH194 isolated from Indian Trans-Himalaya.</title>
        <authorList>
            <person name="Kumar V."/>
            <person name="Thakur V."/>
            <person name="Kumar S."/>
            <person name="Singh D."/>
        </authorList>
    </citation>
    <scope>NUCLEOTIDE SEQUENCE [LARGE SCALE GENOMIC DNA]</scope>
    <source>
        <strain evidence="1 2">PCH194</strain>
    </source>
</reference>
<sequence length="375" mass="41256">MSYAACKAETNMPANTLISELFAAPYRFEFAQALALLEKCYPRKTPLGTGLDPRQETVRLSGPLYPLFYPSALASLSKTNHRLSFRASTKTFKLSLRSKPVKRRSHASQLELQACHFGLGGPDGPLPYAYQEWLQGRRLQKDHAPAAFLDLFHQRILGQLYRVQGKHHIAAPFTAPDRSAVQPLLRALAGILPKALHHRQDISDQALLARVPILANRRRSVEGFQALAASYWGDTLTIRQFDGAWSNLPASHLSLLGAKNNTLGQNAVVGKRIWDEHAGITLTIGPLSLDKYLAYLPTGKLYGKLMALAAFYFGPEMRCRLVLKLSPDAKTASDGPHSTPLSKTATPFLLGQTTWLGRSSHIARQCQISPGSAAL</sequence>
<dbReference type="AlphaFoldDB" id="A0A7G3GCZ6"/>